<accession>A0ABQ3KVT9</accession>
<evidence type="ECO:0000313" key="1">
    <source>
        <dbReference type="EMBL" id="GHG62173.1"/>
    </source>
</evidence>
<organism evidence="1 2">
    <name type="scientific">Alishewanella longhuensis</name>
    <dbReference type="NCBI Taxonomy" id="1091037"/>
    <lineage>
        <taxon>Bacteria</taxon>
        <taxon>Pseudomonadati</taxon>
        <taxon>Pseudomonadota</taxon>
        <taxon>Gammaproteobacteria</taxon>
        <taxon>Alteromonadales</taxon>
        <taxon>Alteromonadaceae</taxon>
        <taxon>Alishewanella</taxon>
    </lineage>
</organism>
<dbReference type="RefSeq" id="WP_189430272.1">
    <property type="nucleotide sequence ID" value="NZ_BNAO01000001.1"/>
</dbReference>
<gene>
    <name evidence="1" type="ORF">GCM10010919_07260</name>
</gene>
<proteinExistence type="predicted"/>
<protein>
    <submittedName>
        <fullName evidence="1">Uncharacterized protein</fullName>
    </submittedName>
</protein>
<comment type="caution">
    <text evidence="1">The sequence shown here is derived from an EMBL/GenBank/DDBJ whole genome shotgun (WGS) entry which is preliminary data.</text>
</comment>
<name>A0ABQ3KVT9_9ALTE</name>
<sequence>MKLTKTGKPLLLVAGVLLAFAVWKMDSANNCVISETVNCTELQRSWSSWLSGDSRSAQFHFVDFLELVTRMLPANSPKS</sequence>
<reference evidence="2" key="1">
    <citation type="journal article" date="2019" name="Int. J. Syst. Evol. Microbiol.">
        <title>The Global Catalogue of Microorganisms (GCM) 10K type strain sequencing project: providing services to taxonomists for standard genome sequencing and annotation.</title>
        <authorList>
            <consortium name="The Broad Institute Genomics Platform"/>
            <consortium name="The Broad Institute Genome Sequencing Center for Infectious Disease"/>
            <person name="Wu L."/>
            <person name="Ma J."/>
        </authorList>
    </citation>
    <scope>NUCLEOTIDE SEQUENCE [LARGE SCALE GENOMIC DNA]</scope>
    <source>
        <strain evidence="2">CGMCC 1.7003</strain>
    </source>
</reference>
<evidence type="ECO:0000313" key="2">
    <source>
        <dbReference type="Proteomes" id="UP000659697"/>
    </source>
</evidence>
<keyword evidence="2" id="KW-1185">Reference proteome</keyword>
<dbReference type="Proteomes" id="UP000659697">
    <property type="component" value="Unassembled WGS sequence"/>
</dbReference>
<dbReference type="EMBL" id="BNAO01000001">
    <property type="protein sequence ID" value="GHG62173.1"/>
    <property type="molecule type" value="Genomic_DNA"/>
</dbReference>